<comment type="caution">
    <text evidence="1">The sequence shown here is derived from an EMBL/GenBank/DDBJ whole genome shotgun (WGS) entry which is preliminary data.</text>
</comment>
<dbReference type="Proteomes" id="UP000265926">
    <property type="component" value="Unassembled WGS sequence"/>
</dbReference>
<gene>
    <name evidence="1" type="ORF">D1614_19590</name>
</gene>
<keyword evidence="2" id="KW-1185">Reference proteome</keyword>
<accession>A0A399SW37</accession>
<evidence type="ECO:0000313" key="2">
    <source>
        <dbReference type="Proteomes" id="UP000265926"/>
    </source>
</evidence>
<evidence type="ECO:0000313" key="1">
    <source>
        <dbReference type="EMBL" id="RIJ46177.1"/>
    </source>
</evidence>
<reference evidence="1 2" key="1">
    <citation type="submission" date="2018-08" db="EMBL/GenBank/DDBJ databases">
        <title>Pallidiluteibacterium maritimus gen. nov., sp. nov., isolated from coastal sediment.</title>
        <authorList>
            <person name="Zhou L.Y."/>
        </authorList>
    </citation>
    <scope>NUCLEOTIDE SEQUENCE [LARGE SCALE GENOMIC DNA]</scope>
    <source>
        <strain evidence="1 2">XSD2</strain>
    </source>
</reference>
<name>A0A399SW37_9BACT</name>
<dbReference type="EMBL" id="QWGR01000016">
    <property type="protein sequence ID" value="RIJ46177.1"/>
    <property type="molecule type" value="Genomic_DNA"/>
</dbReference>
<protein>
    <submittedName>
        <fullName evidence="1">Uncharacterized protein</fullName>
    </submittedName>
</protein>
<dbReference type="RefSeq" id="WP_119439682.1">
    <property type="nucleotide sequence ID" value="NZ_QWGR01000016.1"/>
</dbReference>
<organism evidence="1 2">
    <name type="scientific">Maribellus luteus</name>
    <dbReference type="NCBI Taxonomy" id="2305463"/>
    <lineage>
        <taxon>Bacteria</taxon>
        <taxon>Pseudomonadati</taxon>
        <taxon>Bacteroidota</taxon>
        <taxon>Bacteroidia</taxon>
        <taxon>Marinilabiliales</taxon>
        <taxon>Prolixibacteraceae</taxon>
        <taxon>Maribellus</taxon>
    </lineage>
</organism>
<proteinExistence type="predicted"/>
<sequence>MEKTLDLNLLGVVELDSEELKDANGGWIRLVYAHLAALAAELVYEGVEQCYNDFVEGFEETYNH</sequence>
<dbReference type="AlphaFoldDB" id="A0A399SW37"/>